<reference evidence="3" key="1">
    <citation type="submission" date="2016-10" db="EMBL/GenBank/DDBJ databases">
        <authorList>
            <person name="Varghese N."/>
            <person name="Submissions S."/>
        </authorList>
    </citation>
    <scope>NUCLEOTIDE SEQUENCE [LARGE SCALE GENOMIC DNA]</scope>
    <source>
        <strain evidence="3">DSM 26348</strain>
    </source>
</reference>
<evidence type="ECO:0000313" key="3">
    <source>
        <dbReference type="Proteomes" id="UP000199518"/>
    </source>
</evidence>
<keyword evidence="1" id="KW-0472">Membrane</keyword>
<dbReference type="EMBL" id="FOQD01000001">
    <property type="protein sequence ID" value="SFH62925.1"/>
    <property type="molecule type" value="Genomic_DNA"/>
</dbReference>
<evidence type="ECO:0000313" key="2">
    <source>
        <dbReference type="EMBL" id="SFH62925.1"/>
    </source>
</evidence>
<keyword evidence="3" id="KW-1185">Reference proteome</keyword>
<dbReference type="STRING" id="1576369.SAMN05421753_101512"/>
<organism evidence="2 3">
    <name type="scientific">Planctomicrobium piriforme</name>
    <dbReference type="NCBI Taxonomy" id="1576369"/>
    <lineage>
        <taxon>Bacteria</taxon>
        <taxon>Pseudomonadati</taxon>
        <taxon>Planctomycetota</taxon>
        <taxon>Planctomycetia</taxon>
        <taxon>Planctomycetales</taxon>
        <taxon>Planctomycetaceae</taxon>
        <taxon>Planctomicrobium</taxon>
    </lineage>
</organism>
<dbReference type="Proteomes" id="UP000199518">
    <property type="component" value="Unassembled WGS sequence"/>
</dbReference>
<feature type="transmembrane region" description="Helical" evidence="1">
    <location>
        <begin position="30"/>
        <end position="49"/>
    </location>
</feature>
<evidence type="ECO:0000256" key="1">
    <source>
        <dbReference type="SAM" id="Phobius"/>
    </source>
</evidence>
<gene>
    <name evidence="2" type="ORF">SAMN05421753_101512</name>
</gene>
<dbReference type="AlphaFoldDB" id="A0A1I3BKV9"/>
<sequence length="210" mass="22441">MQLMIGARTQPTGLRNDGGWREIYRRGRHAGLIAILCLLTSGCGTGLFGSQGVVYKVTPQTPSPLPPLKLDNKLVLADQQALWGRVVINGRAAKKNEVKVIATASKTLIGGQGNQPPMLPKPNSGKKLRPVEKQYSASVLQDDGLYLLKGLVPGAAYTLHIETGPAFTGTANQLSKYSSPFSSPFKVKMKKGQQMLDLVLEPAVAPPAAK</sequence>
<keyword evidence="1" id="KW-0812">Transmembrane</keyword>
<protein>
    <submittedName>
        <fullName evidence="2">Uncharacterized protein</fullName>
    </submittedName>
</protein>
<proteinExistence type="predicted"/>
<name>A0A1I3BKV9_9PLAN</name>
<accession>A0A1I3BKV9</accession>
<keyword evidence="1" id="KW-1133">Transmembrane helix</keyword>
<dbReference type="RefSeq" id="WP_092047628.1">
    <property type="nucleotide sequence ID" value="NZ_FOQD01000001.1"/>
</dbReference>